<dbReference type="EMBL" id="QOUI01000010">
    <property type="protein sequence ID" value="RCK68625.1"/>
    <property type="molecule type" value="Genomic_DNA"/>
</dbReference>
<sequence length="98" mass="10875">MIIMTIRTQVRPEHAAEVESAVGGFFAALRREELAGIRYTSCRLADGITYLTLLELADGVENPLPTLPEFAVFQDGIRRWAAAPPVAERWSVVARYEG</sequence>
<dbReference type="AlphaFoldDB" id="A0A367YRV6"/>
<organism evidence="1 2">
    <name type="scientific">Desertihabitans brevis</name>
    <dbReference type="NCBI Taxonomy" id="2268447"/>
    <lineage>
        <taxon>Bacteria</taxon>
        <taxon>Bacillati</taxon>
        <taxon>Actinomycetota</taxon>
        <taxon>Actinomycetes</taxon>
        <taxon>Propionibacteriales</taxon>
        <taxon>Propionibacteriaceae</taxon>
        <taxon>Desertihabitans</taxon>
    </lineage>
</organism>
<accession>A0A367YRV6</accession>
<name>A0A367YRV6_9ACTN</name>
<evidence type="ECO:0008006" key="3">
    <source>
        <dbReference type="Google" id="ProtNLM"/>
    </source>
</evidence>
<evidence type="ECO:0000313" key="1">
    <source>
        <dbReference type="EMBL" id="RCK68625.1"/>
    </source>
</evidence>
<dbReference type="RefSeq" id="WP_114127596.1">
    <property type="nucleotide sequence ID" value="NZ_QOUI01000010.1"/>
</dbReference>
<keyword evidence="2" id="KW-1185">Reference proteome</keyword>
<comment type="caution">
    <text evidence="1">The sequence shown here is derived from an EMBL/GenBank/DDBJ whole genome shotgun (WGS) entry which is preliminary data.</text>
</comment>
<evidence type="ECO:0000313" key="2">
    <source>
        <dbReference type="Proteomes" id="UP000252770"/>
    </source>
</evidence>
<proteinExistence type="predicted"/>
<dbReference type="Proteomes" id="UP000252770">
    <property type="component" value="Unassembled WGS sequence"/>
</dbReference>
<protein>
    <recommendedName>
        <fullName evidence="3">ABM domain-containing protein</fullName>
    </recommendedName>
</protein>
<gene>
    <name evidence="1" type="ORF">DT076_15490</name>
</gene>
<reference evidence="1 2" key="1">
    <citation type="submission" date="2018-07" db="EMBL/GenBank/DDBJ databases">
        <title>Desertimonas flava gen. nov. sp. nov.</title>
        <authorList>
            <person name="Liu S."/>
        </authorList>
    </citation>
    <scope>NUCLEOTIDE SEQUENCE [LARGE SCALE GENOMIC DNA]</scope>
    <source>
        <strain evidence="1 2">16Sb5-5</strain>
    </source>
</reference>